<dbReference type="STRING" id="266779.Meso_1165"/>
<proteinExistence type="predicted"/>
<evidence type="ECO:0000259" key="1">
    <source>
        <dbReference type="PROSITE" id="PS51819"/>
    </source>
</evidence>
<evidence type="ECO:0000313" key="2">
    <source>
        <dbReference type="EMBL" id="ABG62561.1"/>
    </source>
</evidence>
<gene>
    <name evidence="2" type="ordered locus">Meso_1165</name>
</gene>
<dbReference type="Pfam" id="PF00903">
    <property type="entry name" value="Glyoxalase"/>
    <property type="match status" value="1"/>
</dbReference>
<accession>Q11J64</accession>
<dbReference type="AlphaFoldDB" id="Q11J64"/>
<dbReference type="Gene3D" id="3.10.180.10">
    <property type="entry name" value="2,3-Dihydroxybiphenyl 1,2-Dioxygenase, domain 1"/>
    <property type="match status" value="1"/>
</dbReference>
<dbReference type="InterPro" id="IPR037523">
    <property type="entry name" value="VOC_core"/>
</dbReference>
<dbReference type="HOGENOM" id="CLU_046006_18_0_5"/>
<dbReference type="GO" id="GO:0051213">
    <property type="term" value="F:dioxygenase activity"/>
    <property type="evidence" value="ECO:0007669"/>
    <property type="project" value="UniProtKB-KW"/>
</dbReference>
<dbReference type="eggNOG" id="COG0346">
    <property type="taxonomic scope" value="Bacteria"/>
</dbReference>
<name>Q11J64_CHESB</name>
<dbReference type="PANTHER" id="PTHR36503:SF1">
    <property type="entry name" value="BLR2520 PROTEIN"/>
    <property type="match status" value="1"/>
</dbReference>
<dbReference type="InterPro" id="IPR004360">
    <property type="entry name" value="Glyas_Fos-R_dOase_dom"/>
</dbReference>
<dbReference type="PROSITE" id="PS51819">
    <property type="entry name" value="VOC"/>
    <property type="match status" value="1"/>
</dbReference>
<dbReference type="InterPro" id="IPR029068">
    <property type="entry name" value="Glyas_Bleomycin-R_OHBP_Dase"/>
</dbReference>
<keyword evidence="2" id="KW-0560">Oxidoreductase</keyword>
<reference evidence="2" key="1">
    <citation type="submission" date="2006-06" db="EMBL/GenBank/DDBJ databases">
        <title>Complete sequence of chromosome of Chelativorans sp. BNC1.</title>
        <authorList>
            <consortium name="US DOE Joint Genome Institute"/>
            <person name="Copeland A."/>
            <person name="Lucas S."/>
            <person name="Lapidus A."/>
            <person name="Barry K."/>
            <person name="Detter J.C."/>
            <person name="Glavina del Rio T."/>
            <person name="Hammon N."/>
            <person name="Israni S."/>
            <person name="Dalin E."/>
            <person name="Tice H."/>
            <person name="Pitluck S."/>
            <person name="Chertkov O."/>
            <person name="Brettin T."/>
            <person name="Bruce D."/>
            <person name="Han C."/>
            <person name="Tapia R."/>
            <person name="Gilna P."/>
            <person name="Schmutz J."/>
            <person name="Larimer F."/>
            <person name="Land M."/>
            <person name="Hauser L."/>
            <person name="Kyrpides N."/>
            <person name="Mikhailova N."/>
            <person name="Richardson P."/>
        </authorList>
    </citation>
    <scope>NUCLEOTIDE SEQUENCE</scope>
    <source>
        <strain evidence="2">BNC1</strain>
    </source>
</reference>
<dbReference type="SUPFAM" id="SSF54593">
    <property type="entry name" value="Glyoxalase/Bleomycin resistance protein/Dihydroxybiphenyl dioxygenase"/>
    <property type="match status" value="1"/>
</dbReference>
<organism evidence="2">
    <name type="scientific">Chelativorans sp. (strain BNC1)</name>
    <dbReference type="NCBI Taxonomy" id="266779"/>
    <lineage>
        <taxon>Bacteria</taxon>
        <taxon>Pseudomonadati</taxon>
        <taxon>Pseudomonadota</taxon>
        <taxon>Alphaproteobacteria</taxon>
        <taxon>Hyphomicrobiales</taxon>
        <taxon>Phyllobacteriaceae</taxon>
        <taxon>Chelativorans</taxon>
    </lineage>
</organism>
<dbReference type="EMBL" id="CP000390">
    <property type="protein sequence ID" value="ABG62561.1"/>
    <property type="molecule type" value="Genomic_DNA"/>
</dbReference>
<sequence length="149" mass="16565">MKMEPRISVITLGVDDLDRAARFYEAMGLERNGKITEGVAFFQMGGMILALWPREELAADVANENYRRGSGAKPDFSGVALAYNTRSEAEVRLILKQAEKAGGRILKPAQRAFWGGMQGYFEDTEGNLWEVAHNPDFPLDAEGRITLPE</sequence>
<keyword evidence="2" id="KW-0223">Dioxygenase</keyword>
<dbReference type="CDD" id="cd07251">
    <property type="entry name" value="VOC_like"/>
    <property type="match status" value="1"/>
</dbReference>
<protein>
    <submittedName>
        <fullName evidence="2">Glyoxalase/bleomycin resistance protein/dioxygenase</fullName>
    </submittedName>
</protein>
<dbReference type="PANTHER" id="PTHR36503">
    <property type="entry name" value="BLR2520 PROTEIN"/>
    <property type="match status" value="1"/>
</dbReference>
<dbReference type="KEGG" id="mes:Meso_1165"/>
<feature type="domain" description="VOC" evidence="1">
    <location>
        <begin position="6"/>
        <end position="134"/>
    </location>
</feature>